<gene>
    <name evidence="9" type="ORF">OB69_12920</name>
</gene>
<feature type="transmembrane region" description="Helical" evidence="8">
    <location>
        <begin position="367"/>
        <end position="386"/>
    </location>
</feature>
<evidence type="ECO:0000256" key="4">
    <source>
        <dbReference type="ARBA" id="ARBA00022692"/>
    </source>
</evidence>
<feature type="transmembrane region" description="Helical" evidence="8">
    <location>
        <begin position="446"/>
        <end position="465"/>
    </location>
</feature>
<keyword evidence="4 8" id="KW-0812">Transmembrane</keyword>
<keyword evidence="2" id="KW-0813">Transport</keyword>
<keyword evidence="7 8" id="KW-0472">Membrane</keyword>
<dbReference type="AlphaFoldDB" id="A0A0L8AJG9"/>
<dbReference type="InterPro" id="IPR003445">
    <property type="entry name" value="Cat_transpt"/>
</dbReference>
<feature type="transmembrane region" description="Helical" evidence="8">
    <location>
        <begin position="71"/>
        <end position="90"/>
    </location>
</feature>
<dbReference type="Proteomes" id="UP000036908">
    <property type="component" value="Unassembled WGS sequence"/>
</dbReference>
<feature type="transmembrane region" description="Helical" evidence="8">
    <location>
        <begin position="41"/>
        <end position="59"/>
    </location>
</feature>
<keyword evidence="5 8" id="KW-1133">Transmembrane helix</keyword>
<accession>A0A0L8AJG9</accession>
<evidence type="ECO:0000256" key="1">
    <source>
        <dbReference type="ARBA" id="ARBA00004651"/>
    </source>
</evidence>
<evidence type="ECO:0000256" key="6">
    <source>
        <dbReference type="ARBA" id="ARBA00023065"/>
    </source>
</evidence>
<feature type="transmembrane region" description="Helical" evidence="8">
    <location>
        <begin position="486"/>
        <end position="507"/>
    </location>
</feature>
<evidence type="ECO:0000256" key="5">
    <source>
        <dbReference type="ARBA" id="ARBA00022989"/>
    </source>
</evidence>
<reference evidence="10" key="1">
    <citation type="submission" date="2014-11" db="EMBL/GenBank/DDBJ databases">
        <title>Genome sequencing of Roseivirga sp. D-25.</title>
        <authorList>
            <person name="Selvaratnam C."/>
            <person name="Thevarajoo S."/>
            <person name="Goh K.M."/>
            <person name="Eee R."/>
            <person name="Chan K.-G."/>
            <person name="Chong C.S."/>
        </authorList>
    </citation>
    <scope>NUCLEOTIDE SEQUENCE [LARGE SCALE GENOMIC DNA]</scope>
    <source>
        <strain evidence="10">D-25</strain>
    </source>
</reference>
<dbReference type="RefSeq" id="WP_053224154.1">
    <property type="nucleotide sequence ID" value="NZ_JSVA01000014.1"/>
</dbReference>
<dbReference type="GO" id="GO:0005886">
    <property type="term" value="C:plasma membrane"/>
    <property type="evidence" value="ECO:0007669"/>
    <property type="project" value="UniProtKB-SubCell"/>
</dbReference>
<feature type="transmembrane region" description="Helical" evidence="8">
    <location>
        <begin position="280"/>
        <end position="300"/>
    </location>
</feature>
<dbReference type="EMBL" id="JSVA01000014">
    <property type="protein sequence ID" value="KOF02320.1"/>
    <property type="molecule type" value="Genomic_DNA"/>
</dbReference>
<feature type="transmembrane region" description="Helical" evidence="8">
    <location>
        <begin position="248"/>
        <end position="268"/>
    </location>
</feature>
<evidence type="ECO:0000256" key="2">
    <source>
        <dbReference type="ARBA" id="ARBA00022448"/>
    </source>
</evidence>
<evidence type="ECO:0000313" key="9">
    <source>
        <dbReference type="EMBL" id="KOF02320.1"/>
    </source>
</evidence>
<feature type="transmembrane region" description="Helical" evidence="8">
    <location>
        <begin position="543"/>
        <end position="564"/>
    </location>
</feature>
<keyword evidence="6" id="KW-0406">Ion transport</keyword>
<dbReference type="PANTHER" id="PTHR32024:SF1">
    <property type="entry name" value="KTR SYSTEM POTASSIUM UPTAKE PROTEIN B"/>
    <property type="match status" value="1"/>
</dbReference>
<feature type="transmembrane region" description="Helical" evidence="8">
    <location>
        <begin position="12"/>
        <end position="29"/>
    </location>
</feature>
<dbReference type="Pfam" id="PF02386">
    <property type="entry name" value="TrkH"/>
    <property type="match status" value="1"/>
</dbReference>
<evidence type="ECO:0000313" key="10">
    <source>
        <dbReference type="Proteomes" id="UP000036908"/>
    </source>
</evidence>
<comment type="caution">
    <text evidence="9">The sequence shown here is derived from an EMBL/GenBank/DDBJ whole genome shotgun (WGS) entry which is preliminary data.</text>
</comment>
<name>A0A0L8AJG9_9BACT</name>
<comment type="subcellular location">
    <subcellularLocation>
        <location evidence="1">Cell membrane</location>
        <topology evidence="1">Multi-pass membrane protein</topology>
    </subcellularLocation>
</comment>
<feature type="transmembrane region" description="Helical" evidence="8">
    <location>
        <begin position="421"/>
        <end position="440"/>
    </location>
</feature>
<organism evidence="9 10">
    <name type="scientific">Roseivirga seohaensis subsp. aquiponti</name>
    <dbReference type="NCBI Taxonomy" id="1566026"/>
    <lineage>
        <taxon>Bacteria</taxon>
        <taxon>Pseudomonadati</taxon>
        <taxon>Bacteroidota</taxon>
        <taxon>Cytophagia</taxon>
        <taxon>Cytophagales</taxon>
        <taxon>Roseivirgaceae</taxon>
        <taxon>Roseivirga</taxon>
    </lineage>
</organism>
<dbReference type="PANTHER" id="PTHR32024">
    <property type="entry name" value="TRK SYSTEM POTASSIUM UPTAKE PROTEIN TRKG-RELATED"/>
    <property type="match status" value="1"/>
</dbReference>
<feature type="transmembrane region" description="Helical" evidence="8">
    <location>
        <begin position="160"/>
        <end position="182"/>
    </location>
</feature>
<proteinExistence type="predicted"/>
<feature type="transmembrane region" description="Helical" evidence="8">
    <location>
        <begin position="312"/>
        <end position="336"/>
    </location>
</feature>
<dbReference type="PATRIC" id="fig|1566026.4.peg.880"/>
<feature type="transmembrane region" description="Helical" evidence="8">
    <location>
        <begin position="194"/>
        <end position="218"/>
    </location>
</feature>
<evidence type="ECO:0000256" key="7">
    <source>
        <dbReference type="ARBA" id="ARBA00023136"/>
    </source>
</evidence>
<dbReference type="OrthoDB" id="9810952at2"/>
<sequence>MNFNLKRLDHLAFWISLSGIVVFIADFGYTQSDLSQSIINGYYFVVLGIGLTSTFFRYIGKKKPKKTKVLVFDILSVLITITVLYLHLINGANHKLHPVLFNDNLIKSAVILTFIREFSELRLIYKRTILNPAQLFIISFLVIILLGTVLLMLPRATYDGISFIDAFFTSTSAVCVTGLIVVDTGSYFTEFGQIIIICLIQIGGLGILTFASYFSYFFKGGATYENQLALGDMSNSKKLSEVFSTLKYVLIITFGIEMMSATMIYFSLDASTFESQYDQIFFAVFHSISAFCNAGFSTLSNGIYDVGFKFNYFLQIVLIFTFVFGGLGFPIVVNILNYLKYRLSQVFTFSSRLKNYKPWVLNLNSRINLITTISLTAFGFVIFFILEYNNTMAEHGFFGKIVTALFGATTPRTAGFNTVDMAALSFPTLVITLLLMWIGASPSSTGGGIKTSTFAIATLNILSIARGKTKIEVFRREIADISVRRSYAIISLSLLVIGVGVMVISIFDNDKSLMQIAFECFSAYSTVGLSLGITGDLSSMSKIMLIIIMFVGRVSMLSIMIAILDKVKHKSYRYPTEEITIN</sequence>
<keyword evidence="3" id="KW-1003">Cell membrane</keyword>
<dbReference type="GO" id="GO:0008324">
    <property type="term" value="F:monoatomic cation transmembrane transporter activity"/>
    <property type="evidence" value="ECO:0007669"/>
    <property type="project" value="InterPro"/>
</dbReference>
<evidence type="ECO:0000256" key="3">
    <source>
        <dbReference type="ARBA" id="ARBA00022475"/>
    </source>
</evidence>
<protein>
    <submittedName>
        <fullName evidence="9">ATPase</fullName>
    </submittedName>
</protein>
<keyword evidence="10" id="KW-1185">Reference proteome</keyword>
<feature type="transmembrane region" description="Helical" evidence="8">
    <location>
        <begin position="135"/>
        <end position="154"/>
    </location>
</feature>
<evidence type="ECO:0000256" key="8">
    <source>
        <dbReference type="SAM" id="Phobius"/>
    </source>
</evidence>
<dbReference type="GO" id="GO:0030001">
    <property type="term" value="P:metal ion transport"/>
    <property type="evidence" value="ECO:0007669"/>
    <property type="project" value="UniProtKB-ARBA"/>
</dbReference>